<comment type="caution">
    <text evidence="2">The sequence shown here is derived from an EMBL/GenBank/DDBJ whole genome shotgun (WGS) entry which is preliminary data.</text>
</comment>
<dbReference type="EMBL" id="SSTE01003912">
    <property type="protein sequence ID" value="KAA0062889.1"/>
    <property type="molecule type" value="Genomic_DNA"/>
</dbReference>
<evidence type="ECO:0000256" key="1">
    <source>
        <dbReference type="SAM" id="MobiDB-lite"/>
    </source>
</evidence>
<gene>
    <name evidence="2" type="ORF">E6C27_scaffold4427G00220</name>
</gene>
<feature type="region of interest" description="Disordered" evidence="1">
    <location>
        <begin position="196"/>
        <end position="237"/>
    </location>
</feature>
<sequence>MANASDGWRTLVRFQKPLEMHLQRRKWAELEDFRCSSRENVRENTPGLQPTLMACSLIVFRRYRSGHELFGWKTVVRFKTVQKMANASYEWLTSSVFKNHWKCGATGCKRCNLVFRASVLHARLSTSFNLAILRSTGFVGDALKARKQALAGLQKIHEAAAREQKTNDLGAVWLPLNRPAQKDRVTSLSLRNDESRIDGLNKSGPNLNGIGIDSGPGGQRGSAVVGLKKDGQSSHGP</sequence>
<reference evidence="2 3" key="1">
    <citation type="submission" date="2019-08" db="EMBL/GenBank/DDBJ databases">
        <title>Draft genome sequences of two oriental melons (Cucumis melo L. var makuwa).</title>
        <authorList>
            <person name="Kwon S.-Y."/>
        </authorList>
    </citation>
    <scope>NUCLEOTIDE SEQUENCE [LARGE SCALE GENOMIC DNA]</scope>
    <source>
        <strain evidence="3">cv. SW 3</strain>
        <tissue evidence="2">Leaf</tissue>
    </source>
</reference>
<dbReference type="Proteomes" id="UP000321393">
    <property type="component" value="Unassembled WGS sequence"/>
</dbReference>
<evidence type="ECO:0000313" key="3">
    <source>
        <dbReference type="Proteomes" id="UP000321393"/>
    </source>
</evidence>
<dbReference type="AlphaFoldDB" id="A0A5A7VBA8"/>
<evidence type="ECO:0000313" key="2">
    <source>
        <dbReference type="EMBL" id="KAA0062889.1"/>
    </source>
</evidence>
<name>A0A5A7VBA8_CUCMM</name>
<organism evidence="2 3">
    <name type="scientific">Cucumis melo var. makuwa</name>
    <name type="common">Oriental melon</name>
    <dbReference type="NCBI Taxonomy" id="1194695"/>
    <lineage>
        <taxon>Eukaryota</taxon>
        <taxon>Viridiplantae</taxon>
        <taxon>Streptophyta</taxon>
        <taxon>Embryophyta</taxon>
        <taxon>Tracheophyta</taxon>
        <taxon>Spermatophyta</taxon>
        <taxon>Magnoliopsida</taxon>
        <taxon>eudicotyledons</taxon>
        <taxon>Gunneridae</taxon>
        <taxon>Pentapetalae</taxon>
        <taxon>rosids</taxon>
        <taxon>fabids</taxon>
        <taxon>Cucurbitales</taxon>
        <taxon>Cucurbitaceae</taxon>
        <taxon>Benincaseae</taxon>
        <taxon>Cucumis</taxon>
    </lineage>
</organism>
<accession>A0A5A7VBA8</accession>
<proteinExistence type="predicted"/>
<protein>
    <submittedName>
        <fullName evidence="2">Uncharacterized protein</fullName>
    </submittedName>
</protein>
<feature type="compositionally biased region" description="Basic and acidic residues" evidence="1">
    <location>
        <begin position="227"/>
        <end position="237"/>
    </location>
</feature>